<dbReference type="EMBL" id="JABWQF010000001">
    <property type="protein sequence ID" value="MBC3290208.1"/>
    <property type="molecule type" value="Genomic_DNA"/>
</dbReference>
<feature type="transmembrane region" description="Helical" evidence="1">
    <location>
        <begin position="36"/>
        <end position="54"/>
    </location>
</feature>
<evidence type="ECO:0000256" key="1">
    <source>
        <dbReference type="SAM" id="Phobius"/>
    </source>
</evidence>
<dbReference type="Proteomes" id="UP000615613">
    <property type="component" value="Chromosome"/>
</dbReference>
<protein>
    <submittedName>
        <fullName evidence="2">Zinc ribbon domain-containing protein</fullName>
    </submittedName>
</protein>
<evidence type="ECO:0000313" key="4">
    <source>
        <dbReference type="Proteomes" id="UP000615613"/>
    </source>
</evidence>
<dbReference type="AlphaFoldDB" id="A0A8I0CTQ6"/>
<organism evidence="2">
    <name type="scientific">Pseudomonas tritici</name>
    <dbReference type="NCBI Taxonomy" id="2745518"/>
    <lineage>
        <taxon>Bacteria</taxon>
        <taxon>Pseudomonadati</taxon>
        <taxon>Pseudomonadota</taxon>
        <taxon>Gammaproteobacteria</taxon>
        <taxon>Pseudomonadales</taxon>
        <taxon>Pseudomonadaceae</taxon>
        <taxon>Pseudomonas</taxon>
    </lineage>
</organism>
<reference evidence="2" key="1">
    <citation type="journal article" date="2020" name="Microorganisms">
        <title>Reliable Identification of Environmental Pseudomonas Isolates Using the rpoD Gene.</title>
        <authorList>
            <consortium name="The Broad Institute Genome Sequencing Platform"/>
            <person name="Girard L."/>
            <person name="Lood C."/>
            <person name="Rokni-Zadeh H."/>
            <person name="van Noort V."/>
            <person name="Lavigne R."/>
            <person name="De Mot R."/>
        </authorList>
    </citation>
    <scope>NUCLEOTIDE SEQUENCE [LARGE SCALE GENOMIC DNA]</scope>
    <source>
        <strain evidence="2">SWRI145</strain>
    </source>
</reference>
<accession>A0A8I0CTQ6</accession>
<evidence type="ECO:0000313" key="3">
    <source>
        <dbReference type="EMBL" id="QXH82664.1"/>
    </source>
</evidence>
<keyword evidence="1" id="KW-0472">Membrane</keyword>
<sequence>MALKPCKSCRHTVDATAKVCPNCGVKNPGVTVGQQIFGLLILLVIIAGAVTMCSGGDKDKAADKAPLAEKPAQSSVLPSTYTITKDEFREGRPRKVEVMLPRRLNDTELAEVAKAIRVETKFKADKTFIGFRVEGQTEKTYWANASFDPDYRASLIGVSAQDFQTLRAMDLKAYPNRIGSWLRDGALGHVMVLYKQKDKYAIDSVFASGGKNTQHYVGKKLPDGGLRLDDPESDFNEHYVVDASGNLQGWGESGVYMTLPPFKPVQ</sequence>
<reference evidence="3" key="2">
    <citation type="submission" date="2021-06" db="EMBL/GenBank/DDBJ databases">
        <title>Updating the genus Pseudomonas: Description of 43 new species and partition of the Pseudomonas putida group.</title>
        <authorList>
            <person name="Girard L."/>
            <person name="Lood C."/>
            <person name="Vandamme P."/>
            <person name="Rokni-Zadeh H."/>
            <person name="van Noort V."/>
            <person name="Hofte M."/>
            <person name="Lavigne R."/>
            <person name="De Mot R."/>
        </authorList>
    </citation>
    <scope>NUCLEOTIDE SEQUENCE</scope>
    <source>
        <strain evidence="3">SWRI145</strain>
    </source>
</reference>
<evidence type="ECO:0000313" key="2">
    <source>
        <dbReference type="EMBL" id="MBC3290208.1"/>
    </source>
</evidence>
<dbReference type="KEGG" id="ptrt:HU722_0022130"/>
<keyword evidence="4" id="KW-1185">Reference proteome</keyword>
<gene>
    <name evidence="3" type="ORF">HU722_0022130</name>
    <name evidence="2" type="ORF">HU722_01585</name>
</gene>
<dbReference type="EMBL" id="CP077084">
    <property type="protein sequence ID" value="QXH82664.1"/>
    <property type="molecule type" value="Genomic_DNA"/>
</dbReference>
<keyword evidence="1" id="KW-0812">Transmembrane</keyword>
<name>A0A8I0CTQ6_9PSED</name>
<keyword evidence="1" id="KW-1133">Transmembrane helix</keyword>
<proteinExistence type="predicted"/>